<keyword evidence="2" id="KW-1185">Reference proteome</keyword>
<gene>
    <name evidence="1" type="ORF">SD10_02965</name>
</gene>
<dbReference type="RefSeq" id="WP_046375612.1">
    <property type="nucleotide sequence ID" value="NZ_CP010429.1"/>
</dbReference>
<proteinExistence type="predicted"/>
<dbReference type="KEGG" id="srd:SD10_02965"/>
<protein>
    <submittedName>
        <fullName evidence="1">Uncharacterized protein</fullName>
    </submittedName>
</protein>
<name>A0A0E3V5W7_9BACT</name>
<dbReference type="STRING" id="1379870.SD10_02965"/>
<organism evidence="1 2">
    <name type="scientific">Spirosoma radiotolerans</name>
    <dbReference type="NCBI Taxonomy" id="1379870"/>
    <lineage>
        <taxon>Bacteria</taxon>
        <taxon>Pseudomonadati</taxon>
        <taxon>Bacteroidota</taxon>
        <taxon>Cytophagia</taxon>
        <taxon>Cytophagales</taxon>
        <taxon>Cytophagaceae</taxon>
        <taxon>Spirosoma</taxon>
    </lineage>
</organism>
<reference evidence="1 2" key="1">
    <citation type="journal article" date="2014" name="Curr. Microbiol.">
        <title>Spirosoma radiotolerans sp. nov., a gamma-radiation-resistant bacterium isolated from gamma ray-irradiated soil.</title>
        <authorList>
            <person name="Lee J.J."/>
            <person name="Srinivasan S."/>
            <person name="Lim S."/>
            <person name="Joe M."/>
            <person name="Im S."/>
            <person name="Bae S.I."/>
            <person name="Park K.R."/>
            <person name="Han J.H."/>
            <person name="Park S.H."/>
            <person name="Joo B.M."/>
            <person name="Park S.J."/>
            <person name="Kim M.K."/>
        </authorList>
    </citation>
    <scope>NUCLEOTIDE SEQUENCE [LARGE SCALE GENOMIC DNA]</scope>
    <source>
        <strain evidence="1 2">DG5A</strain>
    </source>
</reference>
<evidence type="ECO:0000313" key="2">
    <source>
        <dbReference type="Proteomes" id="UP000033054"/>
    </source>
</evidence>
<accession>A0A0E3V5W7</accession>
<evidence type="ECO:0000313" key="1">
    <source>
        <dbReference type="EMBL" id="AKD54016.1"/>
    </source>
</evidence>
<dbReference type="Proteomes" id="UP000033054">
    <property type="component" value="Chromosome"/>
</dbReference>
<dbReference type="EMBL" id="CP010429">
    <property type="protein sequence ID" value="AKD54016.1"/>
    <property type="molecule type" value="Genomic_DNA"/>
</dbReference>
<dbReference type="PATRIC" id="fig|1379870.5.peg.654"/>
<dbReference type="AlphaFoldDB" id="A0A0E3V5W7"/>
<dbReference type="HOGENOM" id="CLU_990112_0_0_10"/>
<sequence>MEKKDTRYFLDKKTFLKSERYEYFKEYIVESGSVQGSSDSYTYKVYNPFIAALLFNSELIPVKDEDNVITNLNGADYKGSYVRGYQYGVEVYVKHLSPNLPLNAQLGLSYCLKNLHNLYKHHSKERGLAWEFYKTASPSHVYHAMFWEFGYYAGLISEINELTHFHPSLHDGIFVCNSVEEGSEKIERLSLRQIAYFYQYTGETLNELNSKEIAEQFGYSGSTAGYKLYKDHYMTLTEPNQRTAGREAAKNIRAVLPYLQNRESALNSALDELMVAIGRQP</sequence>